<feature type="transmembrane region" description="Helical" evidence="8">
    <location>
        <begin position="229"/>
        <end position="251"/>
    </location>
</feature>
<keyword evidence="10" id="KW-1185">Reference proteome</keyword>
<evidence type="ECO:0000256" key="5">
    <source>
        <dbReference type="ARBA" id="ARBA00022989"/>
    </source>
</evidence>
<keyword evidence="2" id="KW-0813">Transport</keyword>
<keyword evidence="4 8" id="KW-0812">Transmembrane</keyword>
<keyword evidence="6" id="KW-0406">Ion transport</keyword>
<evidence type="ECO:0000313" key="9">
    <source>
        <dbReference type="EMBL" id="MFD0915484.1"/>
    </source>
</evidence>
<keyword evidence="5 8" id="KW-1133">Transmembrane helix</keyword>
<dbReference type="InterPro" id="IPR003445">
    <property type="entry name" value="Cat_transpt"/>
</dbReference>
<feature type="transmembrane region" description="Helical" evidence="8">
    <location>
        <begin position="323"/>
        <end position="343"/>
    </location>
</feature>
<feature type="transmembrane region" description="Helical" evidence="8">
    <location>
        <begin position="459"/>
        <end position="479"/>
    </location>
</feature>
<feature type="transmembrane region" description="Helical" evidence="8">
    <location>
        <begin position="271"/>
        <end position="288"/>
    </location>
</feature>
<gene>
    <name evidence="9" type="ORF">ACFQ14_03590</name>
</gene>
<keyword evidence="7 8" id="KW-0472">Membrane</keyword>
<evidence type="ECO:0000256" key="7">
    <source>
        <dbReference type="ARBA" id="ARBA00023136"/>
    </source>
</evidence>
<evidence type="ECO:0000256" key="6">
    <source>
        <dbReference type="ARBA" id="ARBA00023065"/>
    </source>
</evidence>
<reference evidence="10" key="1">
    <citation type="journal article" date="2019" name="Int. J. Syst. Evol. Microbiol.">
        <title>The Global Catalogue of Microorganisms (GCM) 10K type strain sequencing project: providing services to taxonomists for standard genome sequencing and annotation.</title>
        <authorList>
            <consortium name="The Broad Institute Genomics Platform"/>
            <consortium name="The Broad Institute Genome Sequencing Center for Infectious Disease"/>
            <person name="Wu L."/>
            <person name="Ma J."/>
        </authorList>
    </citation>
    <scope>NUCLEOTIDE SEQUENCE [LARGE SCALE GENOMIC DNA]</scope>
    <source>
        <strain evidence="10">CCUG 60023</strain>
    </source>
</reference>
<dbReference type="RefSeq" id="WP_377211345.1">
    <property type="nucleotide sequence ID" value="NZ_JBHTJV010000003.1"/>
</dbReference>
<organism evidence="9 10">
    <name type="scientific">Pseudahrensia aquimaris</name>
    <dbReference type="NCBI Taxonomy" id="744461"/>
    <lineage>
        <taxon>Bacteria</taxon>
        <taxon>Pseudomonadati</taxon>
        <taxon>Pseudomonadota</taxon>
        <taxon>Alphaproteobacteria</taxon>
        <taxon>Hyphomicrobiales</taxon>
        <taxon>Ahrensiaceae</taxon>
        <taxon>Pseudahrensia</taxon>
    </lineage>
</organism>
<feature type="transmembrane region" description="Helical" evidence="8">
    <location>
        <begin position="391"/>
        <end position="411"/>
    </location>
</feature>
<evidence type="ECO:0000256" key="4">
    <source>
        <dbReference type="ARBA" id="ARBA00022692"/>
    </source>
</evidence>
<keyword evidence="3" id="KW-1003">Cell membrane</keyword>
<sequence>MLAVVFYLGCVGLALSVSLIAPIFVALLEGDGAIAERLTIYALLGSFLFAAPVLATRDRAGEISQIGGLILMMCVWLIIPLCAAIPLVGLTELNFLDGLFESVSGLTTTGASTFASLESLPQSVIFWRIQIQWLGGFLALMTVFTVLAPMGIGGLTANAISMEGRTREVAGYARVLNLLRNFGAFYLLVTLLAFLALSALGLRPFYAATLAMTAVSTGGFLPVDDSLDLLLGTAGMVIFAIVLILGATSVFWHRMLLEGQWRRLREHRESYSVLALVFVLTLALVWSLNRVSGTGVNANVLAESLMNASSLVATSGLQSRPGIFSILPLGIVLFIVLLGGSAFSTSGGLKHYRLGAMATQSWNELDRLVYPNAVARKRFGSQHYDLNLMKAIWSFFVVAILIIAVGTIFIASSGIPFEAALTATIAAFSTAGPVYNSGWDSGLAQAWPTYGEFPDAAKIGLMIVMLLGRLEALAVLGLLNTHYWRTR</sequence>
<comment type="subcellular location">
    <subcellularLocation>
        <location evidence="1">Cell membrane</location>
        <topology evidence="1">Multi-pass membrane protein</topology>
    </subcellularLocation>
</comment>
<dbReference type="PANTHER" id="PTHR32024">
    <property type="entry name" value="TRK SYSTEM POTASSIUM UPTAKE PROTEIN TRKG-RELATED"/>
    <property type="match status" value="1"/>
</dbReference>
<feature type="transmembrane region" description="Helical" evidence="8">
    <location>
        <begin position="133"/>
        <end position="157"/>
    </location>
</feature>
<feature type="transmembrane region" description="Helical" evidence="8">
    <location>
        <begin position="38"/>
        <end position="56"/>
    </location>
</feature>
<evidence type="ECO:0000256" key="8">
    <source>
        <dbReference type="SAM" id="Phobius"/>
    </source>
</evidence>
<evidence type="ECO:0000256" key="2">
    <source>
        <dbReference type="ARBA" id="ARBA00022448"/>
    </source>
</evidence>
<dbReference type="Proteomes" id="UP001597101">
    <property type="component" value="Unassembled WGS sequence"/>
</dbReference>
<protein>
    <submittedName>
        <fullName evidence="9">TrkH family potassium uptake protein</fullName>
    </submittedName>
</protein>
<comment type="caution">
    <text evidence="9">The sequence shown here is derived from an EMBL/GenBank/DDBJ whole genome shotgun (WGS) entry which is preliminary data.</text>
</comment>
<feature type="transmembrane region" description="Helical" evidence="8">
    <location>
        <begin position="5"/>
        <end position="26"/>
    </location>
</feature>
<evidence type="ECO:0000256" key="3">
    <source>
        <dbReference type="ARBA" id="ARBA00022475"/>
    </source>
</evidence>
<evidence type="ECO:0000313" key="10">
    <source>
        <dbReference type="Proteomes" id="UP001597101"/>
    </source>
</evidence>
<feature type="transmembrane region" description="Helical" evidence="8">
    <location>
        <begin position="178"/>
        <end position="202"/>
    </location>
</feature>
<dbReference type="Pfam" id="PF02386">
    <property type="entry name" value="TrkH"/>
    <property type="match status" value="1"/>
</dbReference>
<dbReference type="EMBL" id="JBHTJV010000003">
    <property type="protein sequence ID" value="MFD0915484.1"/>
    <property type="molecule type" value="Genomic_DNA"/>
</dbReference>
<proteinExistence type="predicted"/>
<dbReference type="PANTHER" id="PTHR32024:SF3">
    <property type="entry name" value="TRK SYSTEM POTASSIUM UPTAKE PROTEIN"/>
    <property type="match status" value="1"/>
</dbReference>
<evidence type="ECO:0000256" key="1">
    <source>
        <dbReference type="ARBA" id="ARBA00004651"/>
    </source>
</evidence>
<feature type="transmembrane region" description="Helical" evidence="8">
    <location>
        <begin position="68"/>
        <end position="90"/>
    </location>
</feature>
<name>A0ABW3FC75_9HYPH</name>
<accession>A0ABW3FC75</accession>